<sequence>MNGLGDHSEVFDEQQQSWVKASKQVVTPSGLVKVTGRNNSGEKVTIRMCEGETWLVR</sequence>
<comment type="caution">
    <text evidence="1">The sequence shown here is derived from an EMBL/GenBank/DDBJ whole genome shotgun (WGS) entry which is preliminary data.</text>
</comment>
<evidence type="ECO:0000313" key="1">
    <source>
        <dbReference type="EMBL" id="MEX6464072.1"/>
    </source>
</evidence>
<proteinExistence type="predicted"/>
<dbReference type="Proteomes" id="UP001560293">
    <property type="component" value="Unassembled WGS sequence"/>
</dbReference>
<reference evidence="2" key="1">
    <citation type="submission" date="2024-07" db="EMBL/GenBank/DDBJ databases">
        <title>Pseudomonas strain that inhibits Aeromonas fish pathogens.</title>
        <authorList>
            <person name="Wildschutte H."/>
        </authorList>
    </citation>
    <scope>NUCLEOTIDE SEQUENCE [LARGE SCALE GENOMIC DNA]</scope>
    <source>
        <strain evidence="2">n60</strain>
    </source>
</reference>
<keyword evidence="2" id="KW-1185">Reference proteome</keyword>
<dbReference type="EMBL" id="JBFTEZ010000002">
    <property type="protein sequence ID" value="MEX6464072.1"/>
    <property type="molecule type" value="Genomic_DNA"/>
</dbReference>
<organism evidence="1 2">
    <name type="scientific">Dietzia cinnamea</name>
    <dbReference type="NCBI Taxonomy" id="321318"/>
    <lineage>
        <taxon>Bacteria</taxon>
        <taxon>Bacillati</taxon>
        <taxon>Actinomycetota</taxon>
        <taxon>Actinomycetes</taxon>
        <taxon>Mycobacteriales</taxon>
        <taxon>Dietziaceae</taxon>
        <taxon>Dietzia</taxon>
    </lineage>
</organism>
<gene>
    <name evidence="1" type="ORF">AB6N35_06845</name>
</gene>
<evidence type="ECO:0000313" key="2">
    <source>
        <dbReference type="Proteomes" id="UP001560293"/>
    </source>
</evidence>
<accession>A0ABV3YGK0</accession>
<name>A0ABV3YGK0_9ACTN</name>
<protein>
    <submittedName>
        <fullName evidence="1">Uncharacterized protein</fullName>
    </submittedName>
</protein>
<dbReference type="RefSeq" id="WP_163376547.1">
    <property type="nucleotide sequence ID" value="NZ_JALXMA010000133.1"/>
</dbReference>